<reference evidence="2" key="1">
    <citation type="submission" date="2021-01" db="EMBL/GenBank/DDBJ databases">
        <authorList>
            <person name="Corre E."/>
            <person name="Pelletier E."/>
            <person name="Niang G."/>
            <person name="Scheremetjew M."/>
            <person name="Finn R."/>
            <person name="Kale V."/>
            <person name="Holt S."/>
            <person name="Cochrane G."/>
            <person name="Meng A."/>
            <person name="Brown T."/>
            <person name="Cohen L."/>
        </authorList>
    </citation>
    <scope>NUCLEOTIDE SEQUENCE</scope>
    <source>
        <strain evidence="2">Isolate 1302-5</strain>
    </source>
</reference>
<accession>A0A7S4MTT3</accession>
<dbReference type="SUPFAM" id="SSF52540">
    <property type="entry name" value="P-loop containing nucleoside triphosphate hydrolases"/>
    <property type="match status" value="1"/>
</dbReference>
<dbReference type="AlphaFoldDB" id="A0A7S4MTT3"/>
<feature type="region of interest" description="Disordered" evidence="1">
    <location>
        <begin position="1"/>
        <end position="164"/>
    </location>
</feature>
<proteinExistence type="predicted"/>
<feature type="compositionally biased region" description="Gly residues" evidence="1">
    <location>
        <begin position="22"/>
        <end position="32"/>
    </location>
</feature>
<evidence type="ECO:0000313" key="2">
    <source>
        <dbReference type="EMBL" id="CAE2241097.1"/>
    </source>
</evidence>
<name>A0A7S4MTT3_9STRA</name>
<protein>
    <recommendedName>
        <fullName evidence="3">Sulfotransferase domain-containing protein</fullName>
    </recommendedName>
</protein>
<sequence length="486" mass="52539">MGQFAKSGEAFEEGVDRPVHGGIKGLLGGKRGIGNHPSDIALNLVGAKGVPRQRDGPSDSLRKFRDAANDDGDGHEQEEEQEEEERADPRRGVKRHYEDASEVGNEGEDQGEFLARGGDGGGGGGEVAAADTHETKDVLPPGALLAGGDIAPPPPPADGQRASQSDLDALLKSALPPSFAYLSDNASPDPDHLDVPLFWQVPRSGGSIVRKILEECLGSPSGGGTVLASEAGVGEGHGDDKDLAVVSLGDEHGHQHRYVNVDTSTVAGLKRAKRLGLASSTLDELRGHSGHGTNFAIVTPQLHAAVDVFDQSPRKARAFTMLRHPVERAVSTYSNLKDSGHDAVSKMTLEEYAKSAYAENNWMVRFLSGKMDGDVSTDHLAVAKEVLRTKFVVGLLTNKDGSVERFEHYFGWAYQDQAGWVCQRKVVDGEPSSNESSKYFVKEGNQAWNLLLWQNKLDVKLYDYAHYLFGRQGEELFSDLNHNKNK</sequence>
<feature type="compositionally biased region" description="Basic and acidic residues" evidence="1">
    <location>
        <begin position="87"/>
        <end position="99"/>
    </location>
</feature>
<feature type="compositionally biased region" description="Basic and acidic residues" evidence="1">
    <location>
        <begin position="52"/>
        <end position="75"/>
    </location>
</feature>
<evidence type="ECO:0000256" key="1">
    <source>
        <dbReference type="SAM" id="MobiDB-lite"/>
    </source>
</evidence>
<feature type="compositionally biased region" description="Gly residues" evidence="1">
    <location>
        <begin position="117"/>
        <end position="126"/>
    </location>
</feature>
<gene>
    <name evidence="2" type="ORF">OAUR00152_LOCUS15921</name>
</gene>
<dbReference type="PANTHER" id="PTHR32301">
    <property type="entry name" value="COUNTIN RECEPTOR CNR3-RELATED"/>
    <property type="match status" value="1"/>
</dbReference>
<dbReference type="Gene3D" id="3.40.50.300">
    <property type="entry name" value="P-loop containing nucleotide triphosphate hydrolases"/>
    <property type="match status" value="1"/>
</dbReference>
<dbReference type="InterPro" id="IPR053259">
    <property type="entry name" value="Golvesin-related_Golgi"/>
</dbReference>
<dbReference type="InterPro" id="IPR027417">
    <property type="entry name" value="P-loop_NTPase"/>
</dbReference>
<evidence type="ECO:0008006" key="3">
    <source>
        <dbReference type="Google" id="ProtNLM"/>
    </source>
</evidence>
<organism evidence="2">
    <name type="scientific">Odontella aurita</name>
    <dbReference type="NCBI Taxonomy" id="265563"/>
    <lineage>
        <taxon>Eukaryota</taxon>
        <taxon>Sar</taxon>
        <taxon>Stramenopiles</taxon>
        <taxon>Ochrophyta</taxon>
        <taxon>Bacillariophyta</taxon>
        <taxon>Mediophyceae</taxon>
        <taxon>Biddulphiophycidae</taxon>
        <taxon>Eupodiscales</taxon>
        <taxon>Odontellaceae</taxon>
        <taxon>Odontella</taxon>
    </lineage>
</organism>
<feature type="compositionally biased region" description="Acidic residues" evidence="1">
    <location>
        <begin position="76"/>
        <end position="86"/>
    </location>
</feature>
<feature type="compositionally biased region" description="Low complexity" evidence="1">
    <location>
        <begin position="139"/>
        <end position="150"/>
    </location>
</feature>
<dbReference type="EMBL" id="HBKQ01023381">
    <property type="protein sequence ID" value="CAE2241097.1"/>
    <property type="molecule type" value="Transcribed_RNA"/>
</dbReference>
<dbReference type="PANTHER" id="PTHR32301:SF6">
    <property type="entry name" value="GOLVESIN-RELATED"/>
    <property type="match status" value="1"/>
</dbReference>